<dbReference type="AlphaFoldDB" id="A0A8J4SFU2"/>
<dbReference type="OrthoDB" id="1684416at2759"/>
<keyword evidence="8" id="KW-1185">Reference proteome</keyword>
<dbReference type="Proteomes" id="UP000748531">
    <property type="component" value="Unassembled WGS sequence"/>
</dbReference>
<evidence type="ECO:0000313" key="8">
    <source>
        <dbReference type="Proteomes" id="UP000748531"/>
    </source>
</evidence>
<feature type="compositionally biased region" description="Basic and acidic residues" evidence="5">
    <location>
        <begin position="205"/>
        <end position="242"/>
    </location>
</feature>
<dbReference type="EMBL" id="LUCH01009979">
    <property type="protein sequence ID" value="KAF5395883.1"/>
    <property type="molecule type" value="Genomic_DNA"/>
</dbReference>
<evidence type="ECO:0000256" key="4">
    <source>
        <dbReference type="ARBA" id="ARBA00023212"/>
    </source>
</evidence>
<organism evidence="7 8">
    <name type="scientific">Paragonimus heterotremus</name>
    <dbReference type="NCBI Taxonomy" id="100268"/>
    <lineage>
        <taxon>Eukaryota</taxon>
        <taxon>Metazoa</taxon>
        <taxon>Spiralia</taxon>
        <taxon>Lophotrochozoa</taxon>
        <taxon>Platyhelminthes</taxon>
        <taxon>Trematoda</taxon>
        <taxon>Digenea</taxon>
        <taxon>Plagiorchiida</taxon>
        <taxon>Troglotremata</taxon>
        <taxon>Troglotrematidae</taxon>
        <taxon>Paragonimus</taxon>
    </lineage>
</organism>
<name>A0A8J4SFU2_9TREM</name>
<sequence length="291" mass="33677">MIYSECEPRDHVYLLNHFITNIARHAKEKSRIHHSTLQNDGEPCIAKKPRSENTDPIQFNLNVPSPTRYGGIAFKNKSNVTIPKPFTFVAKDEEMRRRREQLAEDAKKHAILLANSFRACPMRVGPPDPLPEVNSREPVRPQPFNFHCEDRLIKRRSRCQDSTTYGEQSVHQSIVKSPSVLYRPPFLPKPANRTPLQPISPELATSRRAEARQQYDEEVSRRRKSLESKQRKAEEARAEQEKHELVALRARLVHKPNPIRRYQSIRVPSAKPTTTPRSPQLSTRTRKITHV</sequence>
<dbReference type="Pfam" id="PF06886">
    <property type="entry name" value="TPX2"/>
    <property type="match status" value="1"/>
</dbReference>
<reference evidence="7" key="1">
    <citation type="submission" date="2019-05" db="EMBL/GenBank/DDBJ databases">
        <title>Annotation for the trematode Paragonimus heterotremus.</title>
        <authorList>
            <person name="Choi Y.-J."/>
        </authorList>
    </citation>
    <scope>NUCLEOTIDE SEQUENCE</scope>
    <source>
        <strain evidence="7">LC</strain>
    </source>
</reference>
<dbReference type="InterPro" id="IPR027329">
    <property type="entry name" value="TPX2_C"/>
</dbReference>
<comment type="similarity">
    <text evidence="2">Belongs to the TPX2 family.</text>
</comment>
<comment type="subcellular location">
    <subcellularLocation>
        <location evidence="1">Cytoplasm</location>
        <location evidence="1">Cytoskeleton</location>
    </subcellularLocation>
</comment>
<accession>A0A8J4SFU2</accession>
<feature type="region of interest" description="Disordered" evidence="5">
    <location>
        <begin position="257"/>
        <end position="291"/>
    </location>
</feature>
<feature type="compositionally biased region" description="Polar residues" evidence="5">
    <location>
        <begin position="271"/>
        <end position="283"/>
    </location>
</feature>
<evidence type="ECO:0000259" key="6">
    <source>
        <dbReference type="Pfam" id="PF06886"/>
    </source>
</evidence>
<evidence type="ECO:0000256" key="5">
    <source>
        <dbReference type="SAM" id="MobiDB-lite"/>
    </source>
</evidence>
<protein>
    <recommendedName>
        <fullName evidence="6">TPX2 C-terminal domain-containing protein</fullName>
    </recommendedName>
</protein>
<evidence type="ECO:0000256" key="1">
    <source>
        <dbReference type="ARBA" id="ARBA00004245"/>
    </source>
</evidence>
<evidence type="ECO:0000313" key="7">
    <source>
        <dbReference type="EMBL" id="KAF5395883.1"/>
    </source>
</evidence>
<evidence type="ECO:0000256" key="2">
    <source>
        <dbReference type="ARBA" id="ARBA00005885"/>
    </source>
</evidence>
<keyword evidence="3" id="KW-0963">Cytoplasm</keyword>
<proteinExistence type="inferred from homology"/>
<feature type="region of interest" description="Disordered" evidence="5">
    <location>
        <begin position="185"/>
        <end position="242"/>
    </location>
</feature>
<feature type="domain" description="TPX2 C-terminal" evidence="6">
    <location>
        <begin position="202"/>
        <end position="272"/>
    </location>
</feature>
<evidence type="ECO:0000256" key="3">
    <source>
        <dbReference type="ARBA" id="ARBA00022490"/>
    </source>
</evidence>
<comment type="caution">
    <text evidence="7">The sequence shown here is derived from an EMBL/GenBank/DDBJ whole genome shotgun (WGS) entry which is preliminary data.</text>
</comment>
<gene>
    <name evidence="7" type="ORF">PHET_11567</name>
</gene>
<dbReference type="GO" id="GO:0005856">
    <property type="term" value="C:cytoskeleton"/>
    <property type="evidence" value="ECO:0007669"/>
    <property type="project" value="UniProtKB-SubCell"/>
</dbReference>
<keyword evidence="4" id="KW-0206">Cytoskeleton</keyword>